<evidence type="ECO:0000313" key="11">
    <source>
        <dbReference type="EMBL" id="JAI62892.1"/>
    </source>
</evidence>
<protein>
    <recommendedName>
        <fullName evidence="7">Large ribosomal subunit protein mL45</fullName>
    </recommendedName>
    <alternativeName>
        <fullName evidence="8">39S ribosomal protein L45, mitochondrial</fullName>
    </alternativeName>
</protein>
<reference evidence="11" key="1">
    <citation type="submission" date="2015-09" db="EMBL/GenBank/DDBJ databases">
        <title>Scylla olivacea transcriptome.</title>
        <authorList>
            <person name="Ikhwanuddin M."/>
        </authorList>
    </citation>
    <scope>NUCLEOTIDE SEQUENCE</scope>
</reference>
<evidence type="ECO:0000256" key="9">
    <source>
        <dbReference type="SAM" id="MobiDB-lite"/>
    </source>
</evidence>
<evidence type="ECO:0000256" key="7">
    <source>
        <dbReference type="ARBA" id="ARBA00039448"/>
    </source>
</evidence>
<dbReference type="SUPFAM" id="SSF54427">
    <property type="entry name" value="NTF2-like"/>
    <property type="match status" value="1"/>
</dbReference>
<sequence length="361" mass="41555">MTTARLTVRLSQLSLHALPSIRSSSVPLPLLAPASIPTQAQLSRVSYVHRDPNYKHFAPNFGFKRKHYIEKFKKDRKQKFIKVNLPDPNEKNDYDSMTPEEIRAKMKEKGIKPVRPWQERPVCISSTTSTFEPYVPPEGDGKVSTLSTAGAKQKIERLEKKGKSMMAVRKIRQFDDDFDPKLFAADAQEVYIASHRALADGDMNKLHQCVTERAFPLVTHESRYKTIRWQFLGSLEPPRVVHIRCTDVISKENIFAQVTVRFHTKQTLAVYDRFGRLLHGSEVVARDVLEYVVFEKHIANTYGLWRVHDKIIPDWMPPKQPVRRTYRVKEMEEEEEEATPSKEETSEVADSQNEKPAVAVA</sequence>
<evidence type="ECO:0000256" key="8">
    <source>
        <dbReference type="ARBA" id="ARBA00043031"/>
    </source>
</evidence>
<evidence type="ECO:0000256" key="6">
    <source>
        <dbReference type="ARBA" id="ARBA00038073"/>
    </source>
</evidence>
<comment type="similarity">
    <text evidence="6">Belongs to the mitochondrion-specific ribosomal protein mL45 family.</text>
</comment>
<dbReference type="GO" id="GO:1990904">
    <property type="term" value="C:ribonucleoprotein complex"/>
    <property type="evidence" value="ECO:0007669"/>
    <property type="project" value="UniProtKB-KW"/>
</dbReference>
<evidence type="ECO:0000256" key="1">
    <source>
        <dbReference type="ARBA" id="ARBA00004173"/>
    </source>
</evidence>
<evidence type="ECO:0000256" key="4">
    <source>
        <dbReference type="ARBA" id="ARBA00023128"/>
    </source>
</evidence>
<evidence type="ECO:0000256" key="3">
    <source>
        <dbReference type="ARBA" id="ARBA00022980"/>
    </source>
</evidence>
<dbReference type="PANTHER" id="PTHR28554">
    <property type="entry name" value="39S RIBOSOMAL PROTEIN L45, MITOCHONDRIAL"/>
    <property type="match status" value="1"/>
</dbReference>
<dbReference type="InterPro" id="IPR032710">
    <property type="entry name" value="NTF2-like_dom_sf"/>
</dbReference>
<dbReference type="PANTHER" id="PTHR28554:SF1">
    <property type="entry name" value="LARGE RIBOSOMAL SUBUNIT PROTEIN ML45"/>
    <property type="match status" value="1"/>
</dbReference>
<dbReference type="InterPro" id="IPR007379">
    <property type="entry name" value="Tim44-like_dom"/>
</dbReference>
<proteinExistence type="inferred from homology"/>
<dbReference type="InterPro" id="IPR051975">
    <property type="entry name" value="mtLSU_mL45"/>
</dbReference>
<dbReference type="AlphaFoldDB" id="A0A0P4W317"/>
<dbReference type="GO" id="GO:0005840">
    <property type="term" value="C:ribosome"/>
    <property type="evidence" value="ECO:0007669"/>
    <property type="project" value="UniProtKB-KW"/>
</dbReference>
<keyword evidence="4" id="KW-0496">Mitochondrion</keyword>
<dbReference type="SMART" id="SM00978">
    <property type="entry name" value="Tim44"/>
    <property type="match status" value="1"/>
</dbReference>
<accession>A0A0P4W317</accession>
<dbReference type="Gene3D" id="3.10.450.240">
    <property type="match status" value="1"/>
</dbReference>
<evidence type="ECO:0000256" key="2">
    <source>
        <dbReference type="ARBA" id="ARBA00022946"/>
    </source>
</evidence>
<name>A0A0P4W317_SCYOL</name>
<dbReference type="EMBL" id="GDRN01076476">
    <property type="protein sequence ID" value="JAI62892.1"/>
    <property type="molecule type" value="Transcribed_RNA"/>
</dbReference>
<feature type="region of interest" description="Disordered" evidence="9">
    <location>
        <begin position="328"/>
        <end position="361"/>
    </location>
</feature>
<dbReference type="FunFam" id="3.10.450.240:FF:000003">
    <property type="entry name" value="39S ribosomal protein L45, mitochondrial"/>
    <property type="match status" value="1"/>
</dbReference>
<evidence type="ECO:0000259" key="10">
    <source>
        <dbReference type="SMART" id="SM00978"/>
    </source>
</evidence>
<comment type="subcellular location">
    <subcellularLocation>
        <location evidence="1">Mitochondrion</location>
    </subcellularLocation>
</comment>
<dbReference type="GO" id="GO:0005739">
    <property type="term" value="C:mitochondrion"/>
    <property type="evidence" value="ECO:0007669"/>
    <property type="project" value="UniProtKB-SubCell"/>
</dbReference>
<organism evidence="11">
    <name type="scientific">Scylla olivacea</name>
    <name type="common">Orange mud crab</name>
    <name type="synonym">Cancer olivacea</name>
    <dbReference type="NCBI Taxonomy" id="85551"/>
    <lineage>
        <taxon>Eukaryota</taxon>
        <taxon>Metazoa</taxon>
        <taxon>Ecdysozoa</taxon>
        <taxon>Arthropoda</taxon>
        <taxon>Crustacea</taxon>
        <taxon>Multicrustacea</taxon>
        <taxon>Malacostraca</taxon>
        <taxon>Eumalacostraca</taxon>
        <taxon>Eucarida</taxon>
        <taxon>Decapoda</taxon>
        <taxon>Pleocyemata</taxon>
        <taxon>Brachyura</taxon>
        <taxon>Eubrachyura</taxon>
        <taxon>Portunoidea</taxon>
        <taxon>Portunidae</taxon>
        <taxon>Portuninae</taxon>
        <taxon>Scylla</taxon>
    </lineage>
</organism>
<evidence type="ECO:0000256" key="5">
    <source>
        <dbReference type="ARBA" id="ARBA00023274"/>
    </source>
</evidence>
<keyword evidence="3" id="KW-0689">Ribosomal protein</keyword>
<keyword evidence="5" id="KW-0687">Ribonucleoprotein</keyword>
<feature type="domain" description="Tim44-like" evidence="10">
    <location>
        <begin position="164"/>
        <end position="312"/>
    </location>
</feature>
<keyword evidence="2" id="KW-0809">Transit peptide</keyword>
<dbReference type="Pfam" id="PF04280">
    <property type="entry name" value="Tim44"/>
    <property type="match status" value="1"/>
</dbReference>